<organism evidence="5 6">
    <name type="scientific">Hyphobacterium marinum</name>
    <dbReference type="NCBI Taxonomy" id="3116574"/>
    <lineage>
        <taxon>Bacteria</taxon>
        <taxon>Pseudomonadati</taxon>
        <taxon>Pseudomonadota</taxon>
        <taxon>Alphaproteobacteria</taxon>
        <taxon>Maricaulales</taxon>
        <taxon>Maricaulaceae</taxon>
        <taxon>Hyphobacterium</taxon>
    </lineage>
</organism>
<dbReference type="InterPro" id="IPR050553">
    <property type="entry name" value="Thioredoxin_ResA/DsbE_sf"/>
</dbReference>
<keyword evidence="6" id="KW-1185">Reference proteome</keyword>
<dbReference type="PANTHER" id="PTHR42852:SF17">
    <property type="entry name" value="THIOREDOXIN-LIKE PROTEIN HI_1115"/>
    <property type="match status" value="1"/>
</dbReference>
<dbReference type="PROSITE" id="PS00194">
    <property type="entry name" value="THIOREDOXIN_1"/>
    <property type="match status" value="1"/>
</dbReference>
<protein>
    <submittedName>
        <fullName evidence="5">TlpA disulfide reductase family protein</fullName>
    </submittedName>
</protein>
<name>A0ABU7LXN7_9PROT</name>
<evidence type="ECO:0000259" key="4">
    <source>
        <dbReference type="PROSITE" id="PS51352"/>
    </source>
</evidence>
<dbReference type="Pfam" id="PF08534">
    <property type="entry name" value="Redoxin"/>
    <property type="match status" value="1"/>
</dbReference>
<dbReference type="PROSITE" id="PS51352">
    <property type="entry name" value="THIOREDOXIN_2"/>
    <property type="match status" value="1"/>
</dbReference>
<keyword evidence="2" id="KW-0201">Cytochrome c-type biogenesis</keyword>
<dbReference type="InterPro" id="IPR017937">
    <property type="entry name" value="Thioredoxin_CS"/>
</dbReference>
<dbReference type="RefSeq" id="WP_330195868.1">
    <property type="nucleotide sequence ID" value="NZ_JAZDRO010000002.1"/>
</dbReference>
<comment type="caution">
    <text evidence="5">The sequence shown here is derived from an EMBL/GenBank/DDBJ whole genome shotgun (WGS) entry which is preliminary data.</text>
</comment>
<evidence type="ECO:0000256" key="2">
    <source>
        <dbReference type="ARBA" id="ARBA00022748"/>
    </source>
</evidence>
<reference evidence="5 6" key="1">
    <citation type="submission" date="2024-01" db="EMBL/GenBank/DDBJ databases">
        <title>Hyphobacterium bacterium isolated from marine sediment.</title>
        <authorList>
            <person name="Zhao S."/>
        </authorList>
    </citation>
    <scope>NUCLEOTIDE SEQUENCE [LARGE SCALE GENOMIC DNA]</scope>
    <source>
        <strain evidence="5 6">Y60-23</strain>
    </source>
</reference>
<evidence type="ECO:0000256" key="3">
    <source>
        <dbReference type="ARBA" id="ARBA00023284"/>
    </source>
</evidence>
<proteinExistence type="predicted"/>
<dbReference type="SUPFAM" id="SSF52833">
    <property type="entry name" value="Thioredoxin-like"/>
    <property type="match status" value="1"/>
</dbReference>
<sequence>MKFSPLKTALIVLPVIGLAAFLYVIFAAMNPGDRGGLSSYARGEMSALRILDEAPPRPAAPFYDAVGNQRTLQEFDGQVLLVNFWATWCAPCVVEMPALDEIQAEFGSDDFQVVTISHDRSIEDAREFFEETGLEHLTLFHDNTFAGATAVGAPGLPVTILYDRHGREMARMPRDAEWASDDGRALIRAAIDQG</sequence>
<evidence type="ECO:0000256" key="1">
    <source>
        <dbReference type="ARBA" id="ARBA00004196"/>
    </source>
</evidence>
<dbReference type="PANTHER" id="PTHR42852">
    <property type="entry name" value="THIOL:DISULFIDE INTERCHANGE PROTEIN DSBE"/>
    <property type="match status" value="1"/>
</dbReference>
<dbReference type="InterPro" id="IPR013740">
    <property type="entry name" value="Redoxin"/>
</dbReference>
<dbReference type="Gene3D" id="3.40.30.10">
    <property type="entry name" value="Glutaredoxin"/>
    <property type="match status" value="1"/>
</dbReference>
<evidence type="ECO:0000313" key="5">
    <source>
        <dbReference type="EMBL" id="MEE2566329.1"/>
    </source>
</evidence>
<keyword evidence="3" id="KW-0676">Redox-active center</keyword>
<gene>
    <name evidence="5" type="ORF">V0U35_06515</name>
</gene>
<dbReference type="Proteomes" id="UP001310692">
    <property type="component" value="Unassembled WGS sequence"/>
</dbReference>
<dbReference type="InterPro" id="IPR036249">
    <property type="entry name" value="Thioredoxin-like_sf"/>
</dbReference>
<dbReference type="EMBL" id="JAZDRO010000002">
    <property type="protein sequence ID" value="MEE2566329.1"/>
    <property type="molecule type" value="Genomic_DNA"/>
</dbReference>
<comment type="subcellular location">
    <subcellularLocation>
        <location evidence="1">Cell envelope</location>
    </subcellularLocation>
</comment>
<evidence type="ECO:0000313" key="6">
    <source>
        <dbReference type="Proteomes" id="UP001310692"/>
    </source>
</evidence>
<dbReference type="CDD" id="cd02966">
    <property type="entry name" value="TlpA_like_family"/>
    <property type="match status" value="1"/>
</dbReference>
<feature type="domain" description="Thioredoxin" evidence="4">
    <location>
        <begin position="48"/>
        <end position="192"/>
    </location>
</feature>
<accession>A0ABU7LXN7</accession>
<dbReference type="InterPro" id="IPR013766">
    <property type="entry name" value="Thioredoxin_domain"/>
</dbReference>